<reference evidence="2 3" key="1">
    <citation type="journal article" date="2014" name="BMC Genomics">
        <title>Genome sequencing of four Aureobasidium pullulans varieties: biotechnological potential, stress tolerance, and description of new species.</title>
        <authorList>
            <person name="Gostin Ar C."/>
            <person name="Ohm R.A."/>
            <person name="Kogej T."/>
            <person name="Sonjak S."/>
            <person name="Turk M."/>
            <person name="Zajc J."/>
            <person name="Zalar P."/>
            <person name="Grube M."/>
            <person name="Sun H."/>
            <person name="Han J."/>
            <person name="Sharma A."/>
            <person name="Chiniquy J."/>
            <person name="Ngan C.Y."/>
            <person name="Lipzen A."/>
            <person name="Barry K."/>
            <person name="Grigoriev I.V."/>
            <person name="Gunde-Cimerman N."/>
        </authorList>
    </citation>
    <scope>NUCLEOTIDE SEQUENCE [LARGE SCALE GENOMIC DNA]</scope>
    <source>
        <strain evidence="2 3">EXF-2481</strain>
    </source>
</reference>
<accession>A0A074Z3F7</accession>
<dbReference type="InParanoid" id="A0A074Z3F7"/>
<feature type="region of interest" description="Disordered" evidence="1">
    <location>
        <begin position="72"/>
        <end position="92"/>
    </location>
</feature>
<dbReference type="HOGENOM" id="CLU_2412900_0_0_1"/>
<proteinExistence type="predicted"/>
<dbReference type="EMBL" id="KL584749">
    <property type="protein sequence ID" value="KER00838.1"/>
    <property type="molecule type" value="Genomic_DNA"/>
</dbReference>
<dbReference type="AlphaFoldDB" id="A0A074Z3F7"/>
<evidence type="ECO:0000313" key="3">
    <source>
        <dbReference type="Proteomes" id="UP000030641"/>
    </source>
</evidence>
<sequence length="92" mass="9924">MAQLLLNNSKRLVPTRHHRSITSCPDTYNTHTGNPLSILKVIAADGGSYTHDLCLPDPSPIFGQPVVQISPCPPFDNLPPSDKRASPLPPTS</sequence>
<protein>
    <submittedName>
        <fullName evidence="2">Uncharacterized protein</fullName>
    </submittedName>
</protein>
<keyword evidence="3" id="KW-1185">Reference proteome</keyword>
<dbReference type="Proteomes" id="UP000030641">
    <property type="component" value="Unassembled WGS sequence"/>
</dbReference>
<gene>
    <name evidence="2" type="ORF">AUEXF2481DRAFT_35087</name>
</gene>
<dbReference type="GeneID" id="25365234"/>
<name>A0A074Z3F7_AURSE</name>
<evidence type="ECO:0000256" key="1">
    <source>
        <dbReference type="SAM" id="MobiDB-lite"/>
    </source>
</evidence>
<evidence type="ECO:0000313" key="2">
    <source>
        <dbReference type="EMBL" id="KER00838.1"/>
    </source>
</evidence>
<dbReference type="RefSeq" id="XP_013349341.1">
    <property type="nucleotide sequence ID" value="XM_013493887.1"/>
</dbReference>
<organism evidence="2 3">
    <name type="scientific">Aureobasidium subglaciale (strain EXF-2481)</name>
    <name type="common">Aureobasidium pullulans var. subglaciale</name>
    <dbReference type="NCBI Taxonomy" id="1043005"/>
    <lineage>
        <taxon>Eukaryota</taxon>
        <taxon>Fungi</taxon>
        <taxon>Dikarya</taxon>
        <taxon>Ascomycota</taxon>
        <taxon>Pezizomycotina</taxon>
        <taxon>Dothideomycetes</taxon>
        <taxon>Dothideomycetidae</taxon>
        <taxon>Dothideales</taxon>
        <taxon>Saccotheciaceae</taxon>
        <taxon>Aureobasidium</taxon>
    </lineage>
</organism>